<protein>
    <submittedName>
        <fullName evidence="3">Cupin domain protein</fullName>
    </submittedName>
</protein>
<dbReference type="Pfam" id="PF07883">
    <property type="entry name" value="Cupin_2"/>
    <property type="match status" value="1"/>
</dbReference>
<dbReference type="AlphaFoldDB" id="A0A0W0VK54"/>
<proteinExistence type="predicted"/>
<sequence>MLISVINGFDALDTVKPDQDGIYFAPLIDKGNMGFAIESIPPGKEVTRHYHKEGLDFFMIVSGKGILHTAELDSDGKTVKNEQQQAIKAGDIFAVDPGIIHGMENKSSEPLVVANCAPATHVTTDKYWVD</sequence>
<dbReference type="Gene3D" id="2.60.120.10">
    <property type="entry name" value="Jelly Rolls"/>
    <property type="match status" value="1"/>
</dbReference>
<dbReference type="PATRIC" id="fig|454.4.peg.1894"/>
<dbReference type="InterPro" id="IPR011051">
    <property type="entry name" value="RmlC_Cupin_sf"/>
</dbReference>
<dbReference type="InterPro" id="IPR014710">
    <property type="entry name" value="RmlC-like_jellyroll"/>
</dbReference>
<evidence type="ECO:0000313" key="3">
    <source>
        <dbReference type="EMBL" id="KTD20501.1"/>
    </source>
</evidence>
<feature type="domain" description="Cupin type-2" evidence="2">
    <location>
        <begin position="37"/>
        <end position="113"/>
    </location>
</feature>
<dbReference type="PANTHER" id="PTHR35848">
    <property type="entry name" value="OXALATE-BINDING PROTEIN"/>
    <property type="match status" value="1"/>
</dbReference>
<dbReference type="RefSeq" id="WP_058502083.1">
    <property type="nucleotide sequence ID" value="NZ_CAAAJA010000007.1"/>
</dbReference>
<dbReference type="PANTHER" id="PTHR35848:SF6">
    <property type="entry name" value="CUPIN TYPE-2 DOMAIN-CONTAINING PROTEIN"/>
    <property type="match status" value="1"/>
</dbReference>
<evidence type="ECO:0000256" key="1">
    <source>
        <dbReference type="ARBA" id="ARBA00022723"/>
    </source>
</evidence>
<dbReference type="InterPro" id="IPR051610">
    <property type="entry name" value="GPI/OXD"/>
</dbReference>
<keyword evidence="1" id="KW-0479">Metal-binding</keyword>
<keyword evidence="4" id="KW-1185">Reference proteome</keyword>
<evidence type="ECO:0000313" key="4">
    <source>
        <dbReference type="Proteomes" id="UP000054761"/>
    </source>
</evidence>
<dbReference type="GO" id="GO:0046872">
    <property type="term" value="F:metal ion binding"/>
    <property type="evidence" value="ECO:0007669"/>
    <property type="project" value="UniProtKB-KW"/>
</dbReference>
<dbReference type="InterPro" id="IPR013096">
    <property type="entry name" value="Cupin_2"/>
</dbReference>
<name>A0A0W0VK54_9GAMM</name>
<dbReference type="SUPFAM" id="SSF51182">
    <property type="entry name" value="RmlC-like cupins"/>
    <property type="match status" value="1"/>
</dbReference>
<organism evidence="3 4">
    <name type="scientific">Legionella israelensis</name>
    <dbReference type="NCBI Taxonomy" id="454"/>
    <lineage>
        <taxon>Bacteria</taxon>
        <taxon>Pseudomonadati</taxon>
        <taxon>Pseudomonadota</taxon>
        <taxon>Gammaproteobacteria</taxon>
        <taxon>Legionellales</taxon>
        <taxon>Legionellaceae</taxon>
        <taxon>Legionella</taxon>
    </lineage>
</organism>
<accession>A0A0W0VK54</accession>
<comment type="caution">
    <text evidence="3">The sequence shown here is derived from an EMBL/GenBank/DDBJ whole genome shotgun (WGS) entry which is preliminary data.</text>
</comment>
<dbReference type="OrthoDB" id="9801056at2"/>
<dbReference type="EMBL" id="LNYH01000100">
    <property type="protein sequence ID" value="KTD20501.1"/>
    <property type="molecule type" value="Genomic_DNA"/>
</dbReference>
<gene>
    <name evidence="3" type="ORF">Lisr_1746</name>
</gene>
<evidence type="ECO:0000259" key="2">
    <source>
        <dbReference type="Pfam" id="PF07883"/>
    </source>
</evidence>
<reference evidence="3 4" key="1">
    <citation type="submission" date="2015-11" db="EMBL/GenBank/DDBJ databases">
        <title>Genomic analysis of 38 Legionella species identifies large and diverse effector repertoires.</title>
        <authorList>
            <person name="Burstein D."/>
            <person name="Amaro F."/>
            <person name="Zusman T."/>
            <person name="Lifshitz Z."/>
            <person name="Cohen O."/>
            <person name="Gilbert J.A."/>
            <person name="Pupko T."/>
            <person name="Shuman H.A."/>
            <person name="Segal G."/>
        </authorList>
    </citation>
    <scope>NUCLEOTIDE SEQUENCE [LARGE SCALE GENOMIC DNA]</scope>
    <source>
        <strain evidence="3 4">Bercovier 4</strain>
    </source>
</reference>
<dbReference type="Proteomes" id="UP000054761">
    <property type="component" value="Unassembled WGS sequence"/>
</dbReference>